<dbReference type="EMBL" id="LLZS01000006">
    <property type="protein sequence ID" value="KUR71720.1"/>
    <property type="molecule type" value="Genomic_DNA"/>
</dbReference>
<keyword evidence="2" id="KW-1185">Reference proteome</keyword>
<comment type="caution">
    <text evidence="1">The sequence shown here is derived from an EMBL/GenBank/DDBJ whole genome shotgun (WGS) entry which is preliminary data.</text>
</comment>
<dbReference type="Proteomes" id="UP000058012">
    <property type="component" value="Unassembled WGS sequence"/>
</dbReference>
<evidence type="ECO:0000313" key="2">
    <source>
        <dbReference type="Proteomes" id="UP000058012"/>
    </source>
</evidence>
<organism evidence="1 2">
    <name type="scientific">Novosphingobium fuchskuhlense</name>
    <dbReference type="NCBI Taxonomy" id="1117702"/>
    <lineage>
        <taxon>Bacteria</taxon>
        <taxon>Pseudomonadati</taxon>
        <taxon>Pseudomonadota</taxon>
        <taxon>Alphaproteobacteria</taxon>
        <taxon>Sphingomonadales</taxon>
        <taxon>Sphingomonadaceae</taxon>
        <taxon>Novosphingobium</taxon>
    </lineage>
</organism>
<gene>
    <name evidence="1" type="ORF">AQZ52_08955</name>
</gene>
<sequence length="450" mass="43656">MPNPPVTFPALFTPANAVAFTNVDGTAQNVSAAAPLPVAISGSVGTQPVSAVSLPLPAGAATAANQTATNLSLAGISGQLPATLGQKTMAQSLPVALASDTATLGVTVGNFPATQAVSASSLPLPAGAATAANQTATNTSLTAISGQLPASLGAKTAAASLSIGMASDLANLEPAAAAITGTTMPTGGTGLTGWLSAIYRSCSEGATVSGSVTSATTVVAASNNLYMGGSFHVTNAGTTCTITYEQSNDNTNWVTLPVISAAAPTAAPATTSTAAGVFTYVSSAAFVRARVSTYTSGTVAVVLSQKQQVAPSSGVSLAAGTSGIGSVSVTGTATISGTVNAGTGFTDSTAALAASATFTGTGRANSAGQLAFFNATAFADQAGTLFIDQSLDTGATYQAIASQAVAAGGASNLSVRLCGAVGTATLYRVRYVNGATLQTTFRLSSSFSAS</sequence>
<name>A0A124JUZ7_9SPHN</name>
<accession>A0A124JUZ7</accession>
<protein>
    <submittedName>
        <fullName evidence="1">Uncharacterized protein</fullName>
    </submittedName>
</protein>
<evidence type="ECO:0000313" key="1">
    <source>
        <dbReference type="EMBL" id="KUR71720.1"/>
    </source>
</evidence>
<proteinExistence type="predicted"/>
<dbReference type="AlphaFoldDB" id="A0A124JUZ7"/>
<reference evidence="1 2" key="1">
    <citation type="submission" date="2015-10" db="EMBL/GenBank/DDBJ databases">
        <title>Draft genome sequence of Novosphingobium fuchskuhlense DSM 25065 isolated from a surface water sample of the southwest basin of Lake Grosse Fuchskuhle.</title>
        <authorList>
            <person name="Ruckert C."/>
            <person name="Winkler A."/>
            <person name="Glaeser J."/>
            <person name="Grossart H.-P."/>
            <person name="Kalinowski J."/>
            <person name="Glaeser S."/>
        </authorList>
    </citation>
    <scope>NUCLEOTIDE SEQUENCE [LARGE SCALE GENOMIC DNA]</scope>
    <source>
        <strain evidence="1 2">FNE08-7</strain>
    </source>
</reference>